<dbReference type="eggNOG" id="COG1541">
    <property type="taxonomic scope" value="Bacteria"/>
</dbReference>
<dbReference type="InterPro" id="IPR028154">
    <property type="entry name" value="AMP-dep_Lig_C"/>
</dbReference>
<dbReference type="HOGENOM" id="CLU_035301_1_2_11"/>
<sequence length="459" mass="51834">MRDVSSPYWNPGRELRDPADRDASTLVQLRRQLERAYELPFYRRRWDAHGFHPDQVRSFDDFTKRCPVITKKMLVDDQAEHPPFGSYLGIPRNDIYRIHGSSGTSGVPTMYGVARSDWDHAREIFALTHWASGVRPTDTVHFAFPFGMFFGGWAMLYAAESVGATVLPMGVADTRRHIEMIDRMGCTVVEATPTYMLHMAEVAREMGYDPAASPLRLFLSGGEPGGSIPSTRRLLLETWGLETVCDAGTSSEMFPFVTNAECSEMNGMHVYTDEVWTEIVHPDDPASPVPEGEIGNLVYTHLWRVSQPMIRFASNDRSYLTREPCPCGRTYPRLPRGLLGRADDMLVIRGANIFPSGIEHALRGVDGLGPEFRIRVTRQGNLDEIAVEAEVAPAHSGGEEDRARLRKRTEEELRHSCLIRIPVTLVDHGTFERATLKSRRVIDERPNSRQGEPRERPTR</sequence>
<accession>F8B429</accession>
<keyword evidence="4" id="KW-0436">Ligase</keyword>
<dbReference type="Gene3D" id="3.30.300.30">
    <property type="match status" value="1"/>
</dbReference>
<proteinExistence type="predicted"/>
<feature type="domain" description="AMP-dependent synthetase/ligase" evidence="2">
    <location>
        <begin position="92"/>
        <end position="298"/>
    </location>
</feature>
<dbReference type="Pfam" id="PF14535">
    <property type="entry name" value="AMP-binding_C_2"/>
    <property type="match status" value="1"/>
</dbReference>
<dbReference type="Proteomes" id="UP000001549">
    <property type="component" value="Chromosome"/>
</dbReference>
<evidence type="ECO:0000256" key="1">
    <source>
        <dbReference type="SAM" id="MobiDB-lite"/>
    </source>
</evidence>
<dbReference type="Gene3D" id="3.40.50.12780">
    <property type="entry name" value="N-terminal domain of ligase-like"/>
    <property type="match status" value="1"/>
</dbReference>
<keyword evidence="5" id="KW-1185">Reference proteome</keyword>
<evidence type="ECO:0000313" key="4">
    <source>
        <dbReference type="EMBL" id="AEH10049.1"/>
    </source>
</evidence>
<dbReference type="Pfam" id="PF00501">
    <property type="entry name" value="AMP-binding"/>
    <property type="match status" value="1"/>
</dbReference>
<dbReference type="PANTHER" id="PTHR43845:SF1">
    <property type="entry name" value="BLR5969 PROTEIN"/>
    <property type="match status" value="1"/>
</dbReference>
<evidence type="ECO:0000259" key="2">
    <source>
        <dbReference type="Pfam" id="PF00501"/>
    </source>
</evidence>
<dbReference type="InterPro" id="IPR000873">
    <property type="entry name" value="AMP-dep_synth/lig_dom"/>
</dbReference>
<feature type="region of interest" description="Disordered" evidence="1">
    <location>
        <begin position="439"/>
        <end position="459"/>
    </location>
</feature>
<name>F8B429_9ACTN</name>
<evidence type="ECO:0000259" key="3">
    <source>
        <dbReference type="Pfam" id="PF14535"/>
    </source>
</evidence>
<dbReference type="SUPFAM" id="SSF56801">
    <property type="entry name" value="Acetyl-CoA synthetase-like"/>
    <property type="match status" value="1"/>
</dbReference>
<dbReference type="GO" id="GO:0047475">
    <property type="term" value="F:phenylacetate-CoA ligase activity"/>
    <property type="evidence" value="ECO:0007669"/>
    <property type="project" value="UniProtKB-EC"/>
</dbReference>
<protein>
    <submittedName>
        <fullName evidence="4">Phenylacetate--CoA ligase</fullName>
        <ecNumber evidence="4">6.2.1.30</ecNumber>
    </submittedName>
</protein>
<dbReference type="InterPro" id="IPR042099">
    <property type="entry name" value="ANL_N_sf"/>
</dbReference>
<dbReference type="EMBL" id="CP002801">
    <property type="protein sequence ID" value="AEH10049.1"/>
    <property type="molecule type" value="Genomic_DNA"/>
</dbReference>
<gene>
    <name evidence="4" type="ordered locus">FsymDg_2700</name>
</gene>
<dbReference type="EC" id="6.2.1.30" evidence="4"/>
<dbReference type="STRING" id="656024.FsymDg_2700"/>
<dbReference type="AlphaFoldDB" id="F8B429"/>
<dbReference type="KEGG" id="fsy:FsymDg_2700"/>
<organism evidence="4 5">
    <name type="scientific">Candidatus Protofrankia datiscae</name>
    <dbReference type="NCBI Taxonomy" id="2716812"/>
    <lineage>
        <taxon>Bacteria</taxon>
        <taxon>Bacillati</taxon>
        <taxon>Actinomycetota</taxon>
        <taxon>Actinomycetes</taxon>
        <taxon>Frankiales</taxon>
        <taxon>Frankiaceae</taxon>
        <taxon>Protofrankia</taxon>
    </lineage>
</organism>
<feature type="domain" description="AMP-dependent ligase C-terminal" evidence="3">
    <location>
        <begin position="350"/>
        <end position="445"/>
    </location>
</feature>
<reference evidence="4 5" key="1">
    <citation type="submission" date="2011-05" db="EMBL/GenBank/DDBJ databases">
        <title>Complete sequence of chromosome of Frankia symbiont of Datisca glomerata.</title>
        <authorList>
            <consortium name="US DOE Joint Genome Institute"/>
            <person name="Lucas S."/>
            <person name="Han J."/>
            <person name="Lapidus A."/>
            <person name="Cheng J.-F."/>
            <person name="Goodwin L."/>
            <person name="Pitluck S."/>
            <person name="Peters L."/>
            <person name="Mikhailova N."/>
            <person name="Chertkov O."/>
            <person name="Teshima H."/>
            <person name="Han C."/>
            <person name="Tapia R."/>
            <person name="Land M."/>
            <person name="Hauser L."/>
            <person name="Kyrpides N."/>
            <person name="Ivanova N."/>
            <person name="Pagani I."/>
            <person name="Berry A."/>
            <person name="Pawlowski K."/>
            <person name="Persson T."/>
            <person name="Vanden Heuvel B."/>
            <person name="Benson D."/>
            <person name="Woyke T."/>
        </authorList>
    </citation>
    <scope>NUCLEOTIDE SEQUENCE [LARGE SCALE GENOMIC DNA]</scope>
    <source>
        <strain evidence="5">4085684</strain>
    </source>
</reference>
<feature type="region of interest" description="Disordered" evidence="1">
    <location>
        <begin position="1"/>
        <end position="21"/>
    </location>
</feature>
<evidence type="ECO:0000313" key="5">
    <source>
        <dbReference type="Proteomes" id="UP000001549"/>
    </source>
</evidence>
<dbReference type="InterPro" id="IPR045851">
    <property type="entry name" value="AMP-bd_C_sf"/>
</dbReference>
<dbReference type="PANTHER" id="PTHR43845">
    <property type="entry name" value="BLR5969 PROTEIN"/>
    <property type="match status" value="1"/>
</dbReference>